<dbReference type="Gene3D" id="2.40.50.140">
    <property type="entry name" value="Nucleic acid-binding proteins"/>
    <property type="match status" value="1"/>
</dbReference>
<keyword evidence="3" id="KW-1185">Reference proteome</keyword>
<dbReference type="RefSeq" id="WP_078787482.1">
    <property type="nucleotide sequence ID" value="NZ_FMTO01000008.1"/>
</dbReference>
<accession>A0A1T4NMR2</accession>
<protein>
    <submittedName>
        <fullName evidence="2">Membrane protein implicated in regulation of membrane protease activity</fullName>
    </submittedName>
</protein>
<evidence type="ECO:0000256" key="1">
    <source>
        <dbReference type="SAM" id="Phobius"/>
    </source>
</evidence>
<dbReference type="OrthoDB" id="5054at2"/>
<sequence>MKIGFNPTTWLIFAAIMIVVEIITLGLSTIWFAGGAILSAIAAGFDAEAWLQVLIFMVGSIIMVLMLRPLAKKRLNVHIVPTNAESLIGTKVKVTKLTDKDGIAVTKINDVEWRLVYEGAVNVGDELVVNGIEGTKLICK</sequence>
<reference evidence="2 3" key="1">
    <citation type="submission" date="2017-02" db="EMBL/GenBank/DDBJ databases">
        <authorList>
            <person name="Peterson S.W."/>
        </authorList>
    </citation>
    <scope>NUCLEOTIDE SEQUENCE [LARGE SCALE GENOMIC DNA]</scope>
    <source>
        <strain evidence="2 3">ATCC 17233</strain>
    </source>
</reference>
<keyword evidence="1" id="KW-0812">Transmembrane</keyword>
<evidence type="ECO:0000313" key="3">
    <source>
        <dbReference type="Proteomes" id="UP000189857"/>
    </source>
</evidence>
<feature type="transmembrane region" description="Helical" evidence="1">
    <location>
        <begin position="12"/>
        <end position="43"/>
    </location>
</feature>
<organism evidence="2 3">
    <name type="scientific">Eubacterium ruminantium</name>
    <dbReference type="NCBI Taxonomy" id="42322"/>
    <lineage>
        <taxon>Bacteria</taxon>
        <taxon>Bacillati</taxon>
        <taxon>Bacillota</taxon>
        <taxon>Clostridia</taxon>
        <taxon>Eubacteriales</taxon>
        <taxon>Eubacteriaceae</taxon>
        <taxon>Eubacterium</taxon>
    </lineage>
</organism>
<feature type="transmembrane region" description="Helical" evidence="1">
    <location>
        <begin position="49"/>
        <end position="67"/>
    </location>
</feature>
<proteinExistence type="predicted"/>
<dbReference type="GO" id="GO:0006508">
    <property type="term" value="P:proteolysis"/>
    <property type="evidence" value="ECO:0007669"/>
    <property type="project" value="UniProtKB-KW"/>
</dbReference>
<keyword evidence="2" id="KW-0378">Hydrolase</keyword>
<evidence type="ECO:0000313" key="2">
    <source>
        <dbReference type="EMBL" id="SJZ80559.1"/>
    </source>
</evidence>
<dbReference type="EMBL" id="FUXA01000009">
    <property type="protein sequence ID" value="SJZ80559.1"/>
    <property type="molecule type" value="Genomic_DNA"/>
</dbReference>
<dbReference type="InterPro" id="IPR012340">
    <property type="entry name" value="NA-bd_OB-fold"/>
</dbReference>
<dbReference type="AlphaFoldDB" id="A0A1T4NMR2"/>
<gene>
    <name evidence="2" type="ORF">SAMN02745110_01645</name>
</gene>
<name>A0A1T4NMR2_9FIRM</name>
<keyword evidence="1" id="KW-0472">Membrane</keyword>
<dbReference type="GO" id="GO:0008233">
    <property type="term" value="F:peptidase activity"/>
    <property type="evidence" value="ECO:0007669"/>
    <property type="project" value="UniProtKB-KW"/>
</dbReference>
<keyword evidence="2" id="KW-0645">Protease</keyword>
<dbReference type="Proteomes" id="UP000189857">
    <property type="component" value="Unassembled WGS sequence"/>
</dbReference>
<keyword evidence="1" id="KW-1133">Transmembrane helix</keyword>